<reference evidence="5 6" key="1">
    <citation type="submission" date="2016-10" db="EMBL/GenBank/DDBJ databases">
        <authorList>
            <person name="de Groot N.N."/>
        </authorList>
    </citation>
    <scope>NUCLEOTIDE SEQUENCE [LARGE SCALE GENOMIC DNA]</scope>
    <source>
        <strain evidence="5 6">CGMCC 4.3143</strain>
    </source>
</reference>
<evidence type="ECO:0000256" key="4">
    <source>
        <dbReference type="ARBA" id="ARBA00023002"/>
    </source>
</evidence>
<dbReference type="GO" id="GO:0008615">
    <property type="term" value="P:pyridoxine biosynthetic process"/>
    <property type="evidence" value="ECO:0007669"/>
    <property type="project" value="InterPro"/>
</dbReference>
<dbReference type="GO" id="GO:0004733">
    <property type="term" value="F:pyridoxamine phosphate oxidase activity"/>
    <property type="evidence" value="ECO:0007669"/>
    <property type="project" value="InterPro"/>
</dbReference>
<proteinExistence type="predicted"/>
<keyword evidence="6" id="KW-1185">Reference proteome</keyword>
<name>A0A1G7DLY3_PSEOR</name>
<dbReference type="Gene3D" id="2.30.110.10">
    <property type="entry name" value="Electron Transport, Fmn-binding Protein, Chain A"/>
    <property type="match status" value="1"/>
</dbReference>
<evidence type="ECO:0000313" key="6">
    <source>
        <dbReference type="Proteomes" id="UP000198967"/>
    </source>
</evidence>
<evidence type="ECO:0000256" key="3">
    <source>
        <dbReference type="ARBA" id="ARBA00022643"/>
    </source>
</evidence>
<keyword evidence="3" id="KW-0288">FMN</keyword>
<dbReference type="GO" id="GO:0010181">
    <property type="term" value="F:FMN binding"/>
    <property type="evidence" value="ECO:0007669"/>
    <property type="project" value="InterPro"/>
</dbReference>
<comment type="cofactor">
    <cofactor evidence="1">
        <name>FMN</name>
        <dbReference type="ChEBI" id="CHEBI:58210"/>
    </cofactor>
</comment>
<organism evidence="5 6">
    <name type="scientific">Pseudonocardia oroxyli</name>
    <dbReference type="NCBI Taxonomy" id="366584"/>
    <lineage>
        <taxon>Bacteria</taxon>
        <taxon>Bacillati</taxon>
        <taxon>Actinomycetota</taxon>
        <taxon>Actinomycetes</taxon>
        <taxon>Pseudonocardiales</taxon>
        <taxon>Pseudonocardiaceae</taxon>
        <taxon>Pseudonocardia</taxon>
    </lineage>
</organism>
<accession>A0A1G7DLY3</accession>
<keyword evidence="2" id="KW-0285">Flavoprotein</keyword>
<gene>
    <name evidence="5" type="ORF">SAMN05216377_10167</name>
</gene>
<dbReference type="RefSeq" id="WP_093074749.1">
    <property type="nucleotide sequence ID" value="NZ_FNBE01000001.1"/>
</dbReference>
<dbReference type="AlphaFoldDB" id="A0A1G7DLY3"/>
<dbReference type="OrthoDB" id="9780392at2"/>
<evidence type="ECO:0000313" key="5">
    <source>
        <dbReference type="EMBL" id="SDE52080.1"/>
    </source>
</evidence>
<evidence type="ECO:0000256" key="2">
    <source>
        <dbReference type="ARBA" id="ARBA00022630"/>
    </source>
</evidence>
<dbReference type="InterPro" id="IPR012349">
    <property type="entry name" value="Split_barrel_FMN-bd"/>
</dbReference>
<evidence type="ECO:0000256" key="1">
    <source>
        <dbReference type="ARBA" id="ARBA00001917"/>
    </source>
</evidence>
<dbReference type="PANTHER" id="PTHR10851:SF0">
    <property type="entry name" value="PYRIDOXINE-5'-PHOSPHATE OXIDASE"/>
    <property type="match status" value="1"/>
</dbReference>
<dbReference type="EMBL" id="FNBE01000001">
    <property type="protein sequence ID" value="SDE52080.1"/>
    <property type="molecule type" value="Genomic_DNA"/>
</dbReference>
<dbReference type="SUPFAM" id="SSF50475">
    <property type="entry name" value="FMN-binding split barrel"/>
    <property type="match status" value="1"/>
</dbReference>
<dbReference type="STRING" id="366584.SAMN05216377_10167"/>
<dbReference type="PANTHER" id="PTHR10851">
    <property type="entry name" value="PYRIDOXINE-5-PHOSPHATE OXIDASE"/>
    <property type="match status" value="1"/>
</dbReference>
<dbReference type="Proteomes" id="UP000198967">
    <property type="component" value="Unassembled WGS sequence"/>
</dbReference>
<keyword evidence="4" id="KW-0560">Oxidoreductase</keyword>
<protein>
    <submittedName>
        <fullName evidence="5">Pyridoxamine 5'-phosphate oxidase</fullName>
    </submittedName>
</protein>
<sequence>MPEALPPGGGMEVLASWLQDARELGWTMTLATAGPAGPSARTVVVTAVDTESVRFHTSAPTGKTVDRAADDRAAGVFHWPALGRQAVLTGRLVELPREVTEAAYRTRPRQLQLVGWVYDDLLPQLHGPDHEVPAGAVEERFAAHAAGAATAPPSWTTLALVPSRLELWRAGTADTPPARTRYVREADTWRRRQVLP</sequence>
<dbReference type="InterPro" id="IPR000659">
    <property type="entry name" value="Pyridox_Oxase"/>
</dbReference>